<dbReference type="KEGG" id="mst:Msp_1024"/>
<dbReference type="GO" id="GO:0032324">
    <property type="term" value="P:molybdopterin cofactor biosynthetic process"/>
    <property type="evidence" value="ECO:0007669"/>
    <property type="project" value="UniProtKB-ARBA"/>
</dbReference>
<dbReference type="SMART" id="SM00729">
    <property type="entry name" value="Elp3"/>
    <property type="match status" value="1"/>
</dbReference>
<dbReference type="GO" id="GO:0046872">
    <property type="term" value="F:metal ion binding"/>
    <property type="evidence" value="ECO:0007669"/>
    <property type="project" value="UniProtKB-KW"/>
</dbReference>
<dbReference type="AlphaFoldDB" id="Q2NFJ5"/>
<keyword evidence="11" id="KW-0535">Nitrogen fixation</keyword>
<dbReference type="UniPathway" id="UPA00782"/>
<keyword evidence="8" id="KW-0479">Metal-binding</keyword>
<protein>
    <recommendedName>
        <fullName evidence="5">FeMo cofactor biosynthesis protein NifB</fullName>
    </recommendedName>
    <alternativeName>
        <fullName evidence="14">Nitrogenase cofactor maturase NifB</fullName>
    </alternativeName>
    <alternativeName>
        <fullName evidence="13">Radical SAM assemblase NifB</fullName>
    </alternativeName>
</protein>
<dbReference type="Gene3D" id="3.20.20.70">
    <property type="entry name" value="Aldolase class I"/>
    <property type="match status" value="1"/>
</dbReference>
<comment type="function">
    <text evidence="2">Involved in the biosynthesis of the iron-molybdenum cofactor (FeMo-co or M-cluster) found in the dinitrogenase enzyme of the nitrogenase complex in nitrogen-fixing microorganisms. NifB catalyzes the crucial step of radical SAM-dependent carbide insertion that occurs concomitant with the insertion of a 9th sulfur and the rearrangement/coupling of two [4Fe-4S] clusters into a [8Fe-9S-C] cluster, the precursor to the M-cluster.</text>
</comment>
<keyword evidence="9" id="KW-0408">Iron</keyword>
<evidence type="ECO:0000256" key="5">
    <source>
        <dbReference type="ARBA" id="ARBA00021702"/>
    </source>
</evidence>
<evidence type="ECO:0000256" key="3">
    <source>
        <dbReference type="ARBA" id="ARBA00005155"/>
    </source>
</evidence>
<evidence type="ECO:0000256" key="10">
    <source>
        <dbReference type="ARBA" id="ARBA00023014"/>
    </source>
</evidence>
<keyword evidence="10" id="KW-0411">Iron-sulfur</keyword>
<evidence type="ECO:0000313" key="17">
    <source>
        <dbReference type="Proteomes" id="UP000001931"/>
    </source>
</evidence>
<evidence type="ECO:0000313" key="16">
    <source>
        <dbReference type="EMBL" id="ABC57408.1"/>
    </source>
</evidence>
<evidence type="ECO:0000256" key="11">
    <source>
        <dbReference type="ARBA" id="ARBA00023231"/>
    </source>
</evidence>
<dbReference type="InterPro" id="IPR000385">
    <property type="entry name" value="MoaA_NifB_PqqE_Fe-S-bd_CS"/>
</dbReference>
<name>Q2NFJ5_METST</name>
<keyword evidence="17" id="KW-1185">Reference proteome</keyword>
<dbReference type="SFLD" id="SFLDG01067">
    <property type="entry name" value="SPASM/twitch_domain_containing"/>
    <property type="match status" value="1"/>
</dbReference>
<dbReference type="eggNOG" id="arCOG00956">
    <property type="taxonomic scope" value="Archaea"/>
</dbReference>
<evidence type="ECO:0000256" key="4">
    <source>
        <dbReference type="ARBA" id="ARBA00006804"/>
    </source>
</evidence>
<organism evidence="16 17">
    <name type="scientific">Methanosphaera stadtmanae (strain ATCC 43021 / DSM 3091 / JCM 11832 / MCB-3)</name>
    <dbReference type="NCBI Taxonomy" id="339860"/>
    <lineage>
        <taxon>Archaea</taxon>
        <taxon>Methanobacteriati</taxon>
        <taxon>Methanobacteriota</taxon>
        <taxon>Methanomada group</taxon>
        <taxon>Methanobacteria</taxon>
        <taxon>Methanobacteriales</taxon>
        <taxon>Methanobacteriaceae</taxon>
        <taxon>Methanosphaera</taxon>
    </lineage>
</organism>
<dbReference type="PROSITE" id="PS51918">
    <property type="entry name" value="RADICAL_SAM"/>
    <property type="match status" value="1"/>
</dbReference>
<proteinExistence type="inferred from homology"/>
<evidence type="ECO:0000256" key="7">
    <source>
        <dbReference type="ARBA" id="ARBA00022691"/>
    </source>
</evidence>
<dbReference type="GO" id="GO:0016829">
    <property type="term" value="F:lyase activity"/>
    <property type="evidence" value="ECO:0007669"/>
    <property type="project" value="UniProtKB-KW"/>
</dbReference>
<feature type="domain" description="Radical SAM core" evidence="15">
    <location>
        <begin position="27"/>
        <end position="267"/>
    </location>
</feature>
<evidence type="ECO:0000256" key="12">
    <source>
        <dbReference type="ARBA" id="ARBA00023239"/>
    </source>
</evidence>
<reference evidence="16 17" key="1">
    <citation type="journal article" date="2006" name="J. Bacteriol.">
        <title>The genome sequence of Methanosphaera stadtmanae reveals why this human intestinal archaeon is restricted to methanol and H2 for methane formation and ATP synthesis.</title>
        <authorList>
            <person name="Fricke W.F."/>
            <person name="Seedorf H."/>
            <person name="Henne A."/>
            <person name="Kruer M."/>
            <person name="Liesegang H."/>
            <person name="Hedderich R."/>
            <person name="Gottschalk G."/>
            <person name="Thauer R.K."/>
        </authorList>
    </citation>
    <scope>NUCLEOTIDE SEQUENCE [LARGE SCALE GENOMIC DNA]</scope>
    <source>
        <strain evidence="17">ATCC 43021 / DSM 3091 / JCM 11832 / MCB-3</strain>
    </source>
</reference>
<evidence type="ECO:0000256" key="8">
    <source>
        <dbReference type="ARBA" id="ARBA00022723"/>
    </source>
</evidence>
<sequence>MNNKDDKKMSHFAHVTQAHPCFNEKIHDKVGRIHIPIAPKCNIQCGFCTRSLNDVEKRPGVASCIMSIDEAMNHIRKTVKSMPINVIGVAGPGDSLCNPNTLKLFRKVKEEFPNLILCMSTNGLLVPKYADEIAEVGVKTVTITVNAVDVNIGSKIYDNIEYGGRIYHGVEGFKILLDNQLKGIEMLSKRGVIVKVNSVLIPGVNDKHIKEIASVVKSKGASIMNVLPLIPMNKFKDYERPGCGMLSEVREEVEEYLPVFRACTQCRADAFGIPGKKSDDFSLDLVPNSHY</sequence>
<dbReference type="EMBL" id="CP000102">
    <property type="protein sequence ID" value="ABC57408.1"/>
    <property type="molecule type" value="Genomic_DNA"/>
</dbReference>
<dbReference type="HOGENOM" id="CLU_027639_1_0_2"/>
<evidence type="ECO:0000256" key="9">
    <source>
        <dbReference type="ARBA" id="ARBA00023004"/>
    </source>
</evidence>
<dbReference type="SFLD" id="SFLDS00029">
    <property type="entry name" value="Radical_SAM"/>
    <property type="match status" value="1"/>
</dbReference>
<comment type="similarity">
    <text evidence="4">Belongs to the radical SAM superfamily. NifB family.</text>
</comment>
<dbReference type="SUPFAM" id="SSF102114">
    <property type="entry name" value="Radical SAM enzymes"/>
    <property type="match status" value="1"/>
</dbReference>
<dbReference type="PANTHER" id="PTHR43787">
    <property type="entry name" value="FEMO COFACTOR BIOSYNTHESIS PROTEIN NIFB-RELATED"/>
    <property type="match status" value="1"/>
</dbReference>
<evidence type="ECO:0000256" key="2">
    <source>
        <dbReference type="ARBA" id="ARBA00003522"/>
    </source>
</evidence>
<dbReference type="InterPro" id="IPR007197">
    <property type="entry name" value="rSAM"/>
</dbReference>
<dbReference type="PANTHER" id="PTHR43787:SF13">
    <property type="entry name" value="FEMO COFACTOR BIOSYNTHESIS PROTEIN NIFB"/>
    <property type="match status" value="1"/>
</dbReference>
<evidence type="ECO:0000256" key="6">
    <source>
        <dbReference type="ARBA" id="ARBA00022485"/>
    </source>
</evidence>
<dbReference type="InterPro" id="IPR058240">
    <property type="entry name" value="rSAM_sf"/>
</dbReference>
<dbReference type="Pfam" id="PF04055">
    <property type="entry name" value="Radical_SAM"/>
    <property type="match status" value="1"/>
</dbReference>
<evidence type="ECO:0000259" key="15">
    <source>
        <dbReference type="PROSITE" id="PS51918"/>
    </source>
</evidence>
<evidence type="ECO:0000256" key="13">
    <source>
        <dbReference type="ARBA" id="ARBA00030926"/>
    </source>
</evidence>
<keyword evidence="6" id="KW-0004">4Fe-4S</keyword>
<comment type="cofactor">
    <cofactor evidence="1">
        <name>[4Fe-4S] cluster</name>
        <dbReference type="ChEBI" id="CHEBI:49883"/>
    </cofactor>
</comment>
<accession>Q2NFJ5</accession>
<dbReference type="InterPro" id="IPR013785">
    <property type="entry name" value="Aldolase_TIM"/>
</dbReference>
<dbReference type="PROSITE" id="PS01305">
    <property type="entry name" value="MOAA_NIFB_PQQE"/>
    <property type="match status" value="1"/>
</dbReference>
<dbReference type="Proteomes" id="UP000001931">
    <property type="component" value="Chromosome"/>
</dbReference>
<gene>
    <name evidence="16" type="ordered locus">Msp_1024</name>
</gene>
<dbReference type="STRING" id="339860.Msp_1024"/>
<comment type="pathway">
    <text evidence="3">Cofactor biosynthesis; Fe-Mo cofactor biosynthesis.</text>
</comment>
<dbReference type="CDD" id="cd01335">
    <property type="entry name" value="Radical_SAM"/>
    <property type="match status" value="1"/>
</dbReference>
<dbReference type="GO" id="GO:0051539">
    <property type="term" value="F:4 iron, 4 sulfur cluster binding"/>
    <property type="evidence" value="ECO:0007669"/>
    <property type="project" value="UniProtKB-KW"/>
</dbReference>
<dbReference type="InterPro" id="IPR006638">
    <property type="entry name" value="Elp3/MiaA/NifB-like_rSAM"/>
</dbReference>
<evidence type="ECO:0000256" key="1">
    <source>
        <dbReference type="ARBA" id="ARBA00001966"/>
    </source>
</evidence>
<evidence type="ECO:0000256" key="14">
    <source>
        <dbReference type="ARBA" id="ARBA00032102"/>
    </source>
</evidence>
<keyword evidence="12" id="KW-0456">Lyase</keyword>
<keyword evidence="7" id="KW-0949">S-adenosyl-L-methionine</keyword>